<keyword evidence="2" id="KW-1185">Reference proteome</keyword>
<name>A0A096B2L1_FLAPL</name>
<evidence type="ECO:0000313" key="2">
    <source>
        <dbReference type="Proteomes" id="UP000029585"/>
    </source>
</evidence>
<dbReference type="PATRIC" id="fig|742738.3.peg.3698"/>
<accession>A0A096B2L1</accession>
<reference evidence="1 2" key="1">
    <citation type="submission" date="2011-08" db="EMBL/GenBank/DDBJ databases">
        <title>The Genome Sequence of Clostridium orbiscindens 1_3_50AFAA.</title>
        <authorList>
            <consortium name="The Broad Institute Genome Sequencing Platform"/>
            <person name="Earl A."/>
            <person name="Ward D."/>
            <person name="Feldgarden M."/>
            <person name="Gevers D."/>
            <person name="Daigneault M."/>
            <person name="Strauss J."/>
            <person name="Allen-Vercoe E."/>
            <person name="Young S.K."/>
            <person name="Zeng Q."/>
            <person name="Gargeya S."/>
            <person name="Fitzgerald M."/>
            <person name="Haas B."/>
            <person name="Abouelleil A."/>
            <person name="Alvarado L."/>
            <person name="Arachchi H.M."/>
            <person name="Berlin A."/>
            <person name="Brown A."/>
            <person name="Chapman S.B."/>
            <person name="Chen Z."/>
            <person name="Dunbar C."/>
            <person name="Freedman E."/>
            <person name="Gearin G."/>
            <person name="Gellesch M."/>
            <person name="Goldberg J."/>
            <person name="Griggs A."/>
            <person name="Gujja S."/>
            <person name="Heiman D."/>
            <person name="Howarth C."/>
            <person name="Larson L."/>
            <person name="Lui A."/>
            <person name="MacDonald P.J.P."/>
            <person name="Montmayeur A."/>
            <person name="Murphy C."/>
            <person name="Neiman D."/>
            <person name="Pearson M."/>
            <person name="Priest M."/>
            <person name="Roberts A."/>
            <person name="Saif S."/>
            <person name="Shea T."/>
            <person name="Shenoy N."/>
            <person name="Sisk P."/>
            <person name="Stolte C."/>
            <person name="Sykes S."/>
            <person name="Wortman J."/>
            <person name="Nusbaum C."/>
            <person name="Birren B."/>
        </authorList>
    </citation>
    <scope>NUCLEOTIDE SEQUENCE [LARGE SCALE GENOMIC DNA]</scope>
    <source>
        <strain evidence="1 2">1_3_50AFAA</strain>
    </source>
</reference>
<sequence>MESKDRIPQNFDVLDLSRAMNSFKREQIRKILELPDHQSFSIVRWYSPAEVKPIEATYVMAKLYEPGIGFICIGAAYEHGRFWELDPLKDKPLEIVRVLAWSYPPLDDRVDELGQLQYLSS</sequence>
<evidence type="ECO:0000313" key="1">
    <source>
        <dbReference type="EMBL" id="KGF53598.1"/>
    </source>
</evidence>
<dbReference type="HOGENOM" id="CLU_2035073_0_0_9"/>
<proteinExistence type="predicted"/>
<evidence type="ECO:0008006" key="3">
    <source>
        <dbReference type="Google" id="ProtNLM"/>
    </source>
</evidence>
<dbReference type="AlphaFoldDB" id="A0A096B2L1"/>
<dbReference type="RefSeq" id="WP_021630494.1">
    <property type="nucleotide sequence ID" value="NZ_KN174166.1"/>
</dbReference>
<organism evidence="1 2">
    <name type="scientific">Flavonifractor plautii 1_3_50AFAA</name>
    <dbReference type="NCBI Taxonomy" id="742738"/>
    <lineage>
        <taxon>Bacteria</taxon>
        <taxon>Bacillati</taxon>
        <taxon>Bacillota</taxon>
        <taxon>Clostridia</taxon>
        <taxon>Eubacteriales</taxon>
        <taxon>Oscillospiraceae</taxon>
        <taxon>Flavonifractor</taxon>
    </lineage>
</organism>
<protein>
    <recommendedName>
        <fullName evidence="3">DUF551 domain-containing protein</fullName>
    </recommendedName>
</protein>
<comment type="caution">
    <text evidence="1">The sequence shown here is derived from an EMBL/GenBank/DDBJ whole genome shotgun (WGS) entry which is preliminary data.</text>
</comment>
<dbReference type="Proteomes" id="UP000029585">
    <property type="component" value="Unassembled WGS sequence"/>
</dbReference>
<gene>
    <name evidence="1" type="ORF">HMPREF9460_03589</name>
</gene>
<dbReference type="EMBL" id="ADLO01000107">
    <property type="protein sequence ID" value="KGF53598.1"/>
    <property type="molecule type" value="Genomic_DNA"/>
</dbReference>
<dbReference type="eggNOG" id="ENOG503475R">
    <property type="taxonomic scope" value="Bacteria"/>
</dbReference>